<dbReference type="EMBL" id="CDMY01000398">
    <property type="protein sequence ID" value="CEM09960.1"/>
    <property type="molecule type" value="Genomic_DNA"/>
</dbReference>
<dbReference type="InParanoid" id="A0A0G4FBF1"/>
<reference evidence="1 2" key="1">
    <citation type="submission" date="2014-11" db="EMBL/GenBank/DDBJ databases">
        <authorList>
            <person name="Zhu J."/>
            <person name="Qi W."/>
            <person name="Song R."/>
        </authorList>
    </citation>
    <scope>NUCLEOTIDE SEQUENCE [LARGE SCALE GENOMIC DNA]</scope>
</reference>
<dbReference type="Proteomes" id="UP000041254">
    <property type="component" value="Unassembled WGS sequence"/>
</dbReference>
<evidence type="ECO:0000313" key="1">
    <source>
        <dbReference type="EMBL" id="CEM09960.1"/>
    </source>
</evidence>
<accession>A0A0G4FBF1</accession>
<evidence type="ECO:0000313" key="2">
    <source>
        <dbReference type="Proteomes" id="UP000041254"/>
    </source>
</evidence>
<dbReference type="AlphaFoldDB" id="A0A0G4FBF1"/>
<gene>
    <name evidence="1" type="ORF">Vbra_8948</name>
</gene>
<organism evidence="1 2">
    <name type="scientific">Vitrella brassicaformis (strain CCMP3155)</name>
    <dbReference type="NCBI Taxonomy" id="1169540"/>
    <lineage>
        <taxon>Eukaryota</taxon>
        <taxon>Sar</taxon>
        <taxon>Alveolata</taxon>
        <taxon>Colpodellida</taxon>
        <taxon>Vitrellaceae</taxon>
        <taxon>Vitrella</taxon>
    </lineage>
</organism>
<protein>
    <submittedName>
        <fullName evidence="1">Uncharacterized protein</fullName>
    </submittedName>
</protein>
<dbReference type="VEuPathDB" id="CryptoDB:Vbra_8948"/>
<sequence>MKLEKVVTLHTDGSGFWSAKMKAVRVISLDLNTFGGDEEGVDEFGELWVVFETQKGKTGSWQVEEYGLIYTDQLFLQELKALVTKLMGEAAADDINYSEQGMQGEEYVSLDAGKEFVSAFKKGEAESRAKPTASSSKSILY</sequence>
<keyword evidence="2" id="KW-1185">Reference proteome</keyword>
<proteinExistence type="predicted"/>
<name>A0A0G4FBF1_VITBC</name>